<gene>
    <name evidence="1" type="ORF">AVEN_264535_1</name>
</gene>
<proteinExistence type="predicted"/>
<keyword evidence="2" id="KW-1185">Reference proteome</keyword>
<evidence type="ECO:0000313" key="2">
    <source>
        <dbReference type="Proteomes" id="UP000499080"/>
    </source>
</evidence>
<protein>
    <submittedName>
        <fullName evidence="1">Uncharacterized protein</fullName>
    </submittedName>
</protein>
<dbReference type="AlphaFoldDB" id="A0A4Y2G9U7"/>
<sequence>MVGSLTHDVRFTVTRPTYAADLQRNRVSNLEPSGIKYETFLLGHGGPRAMRQSSSSRSRRPPIDFKAEPFHTLYTSNAPCYFNFKIPRESYRNQEDIGLFILMYNFEATRELFWDGPS</sequence>
<organism evidence="1 2">
    <name type="scientific">Araneus ventricosus</name>
    <name type="common">Orbweaver spider</name>
    <name type="synonym">Epeira ventricosa</name>
    <dbReference type="NCBI Taxonomy" id="182803"/>
    <lineage>
        <taxon>Eukaryota</taxon>
        <taxon>Metazoa</taxon>
        <taxon>Ecdysozoa</taxon>
        <taxon>Arthropoda</taxon>
        <taxon>Chelicerata</taxon>
        <taxon>Arachnida</taxon>
        <taxon>Araneae</taxon>
        <taxon>Araneomorphae</taxon>
        <taxon>Entelegynae</taxon>
        <taxon>Araneoidea</taxon>
        <taxon>Araneidae</taxon>
        <taxon>Araneus</taxon>
    </lineage>
</organism>
<evidence type="ECO:0000313" key="1">
    <source>
        <dbReference type="EMBL" id="GBM49378.1"/>
    </source>
</evidence>
<reference evidence="1 2" key="1">
    <citation type="journal article" date="2019" name="Sci. Rep.">
        <title>Orb-weaving spider Araneus ventricosus genome elucidates the spidroin gene catalogue.</title>
        <authorList>
            <person name="Kono N."/>
            <person name="Nakamura H."/>
            <person name="Ohtoshi R."/>
            <person name="Moran D.A.P."/>
            <person name="Shinohara A."/>
            <person name="Yoshida Y."/>
            <person name="Fujiwara M."/>
            <person name="Mori M."/>
            <person name="Tomita M."/>
            <person name="Arakawa K."/>
        </authorList>
    </citation>
    <scope>NUCLEOTIDE SEQUENCE [LARGE SCALE GENOMIC DNA]</scope>
</reference>
<name>A0A4Y2G9U7_ARAVE</name>
<accession>A0A4Y2G9U7</accession>
<dbReference type="EMBL" id="BGPR01001252">
    <property type="protein sequence ID" value="GBM49378.1"/>
    <property type="molecule type" value="Genomic_DNA"/>
</dbReference>
<dbReference type="OrthoDB" id="1099063at2759"/>
<dbReference type="Proteomes" id="UP000499080">
    <property type="component" value="Unassembled WGS sequence"/>
</dbReference>
<comment type="caution">
    <text evidence="1">The sequence shown here is derived from an EMBL/GenBank/DDBJ whole genome shotgun (WGS) entry which is preliminary data.</text>
</comment>